<sequence>MCFNPCRSAVSLEKRRYIGNGFNLDLAYITDRIIAMGFPSSGKEYMYRNPWKQTKKFLNHFHGDNYKVYNLCCEKDRQYDHGKFNDQVECFPFEDHQAPPIGLIHKFCRSVDEFLKANSSNVVAVHCKAGKGRTGLMICAYLLYSGRFNSPAQAMEYYGDKRTKDGKGVTIPSQKRFIRYYNTVLDKGFPNSRKTKLLKFYISSLPVGMETFVVIYERAHDTLSPYSVMKFEASFTKKESQCYTIDENTKKRIQNVKAKIAGSTHKAIFEENKAQEFEGDIKVVVYKKKMKKKNFLFSAWVNTAFIPSTNRVVAMKADLDKCKKSLPQDVKLVMHFTGEDNPAGPTRGEKLLALSKKAAEEEIHQAANGGGESSMAIGELPRGLEDVTVLPRTPSTRSSKQLETHEIEVAMTPNSRKDAHIEHLETEMSTLKEALKDMMDEQSTNTEELKLRLNEASSDKRRLELELVEKTQDFASALFDMEQQLSYTKDEVQRITKEKEVLEAKVGELESVPTKTLNDIIEDLEEQNKEIRSENEGLRSKLSEREKSDKLIEETFSESPVPVEASTEPGKTELVGSLNVSLDKMNQLMALLKKEQDANEELNRKLQNFLSMEKEDLDINNFVDNLDAR</sequence>
<dbReference type="Pfam" id="PF22785">
    <property type="entry name" value="Tc-R-P"/>
    <property type="match status" value="1"/>
</dbReference>
<evidence type="ECO:0000256" key="1">
    <source>
        <dbReference type="ARBA" id="ARBA00004487"/>
    </source>
</evidence>
<organism evidence="11 12">
    <name type="scientific">Chloropicon primus</name>
    <dbReference type="NCBI Taxonomy" id="1764295"/>
    <lineage>
        <taxon>Eukaryota</taxon>
        <taxon>Viridiplantae</taxon>
        <taxon>Chlorophyta</taxon>
        <taxon>Chloropicophyceae</taxon>
        <taxon>Chloropicales</taxon>
        <taxon>Chloropicaceae</taxon>
        <taxon>Chloropicon</taxon>
    </lineage>
</organism>
<dbReference type="SMART" id="SM00404">
    <property type="entry name" value="PTPc_motif"/>
    <property type="match status" value="1"/>
</dbReference>
<dbReference type="PANTHER" id="PTHR12305:SF60">
    <property type="entry name" value="PHOSPHATIDYLINOSITOL 3,4,5-TRISPHOSPHATE 3-PHOSPHATASE TPTE2-RELATED"/>
    <property type="match status" value="1"/>
</dbReference>
<comment type="similarity">
    <text evidence="2">Belongs to the PTEN phosphatase protein family.</text>
</comment>
<dbReference type="EMBL" id="CP031043">
    <property type="protein sequence ID" value="QDZ23512.1"/>
    <property type="molecule type" value="Genomic_DNA"/>
</dbReference>
<keyword evidence="12" id="KW-1185">Reference proteome</keyword>
<dbReference type="InterPro" id="IPR016130">
    <property type="entry name" value="Tyr_Pase_AS"/>
</dbReference>
<proteinExistence type="inferred from homology"/>
<evidence type="ECO:0000313" key="12">
    <source>
        <dbReference type="Proteomes" id="UP000316726"/>
    </source>
</evidence>
<evidence type="ECO:0000313" key="11">
    <source>
        <dbReference type="EMBL" id="QDZ23512.1"/>
    </source>
</evidence>
<protein>
    <submittedName>
        <fullName evidence="11">Phosphatase</fullName>
    </submittedName>
</protein>
<dbReference type="InterPro" id="IPR003595">
    <property type="entry name" value="Tyr_Pase_cat"/>
</dbReference>
<dbReference type="STRING" id="1764295.A0A5B8MVH4"/>
<dbReference type="SUPFAM" id="SSF49562">
    <property type="entry name" value="C2 domain (Calcium/lipid-binding domain, CaLB)"/>
    <property type="match status" value="1"/>
</dbReference>
<evidence type="ECO:0000256" key="6">
    <source>
        <dbReference type="ARBA" id="ARBA00023273"/>
    </source>
</evidence>
<dbReference type="SMART" id="SM01326">
    <property type="entry name" value="PTEN_C2"/>
    <property type="match status" value="1"/>
</dbReference>
<dbReference type="PANTHER" id="PTHR12305">
    <property type="entry name" value="PHOSPHATASE WITH HOMOLOGY TO TENSIN"/>
    <property type="match status" value="1"/>
</dbReference>
<evidence type="ECO:0000256" key="7">
    <source>
        <dbReference type="SAM" id="Coils"/>
    </source>
</evidence>
<dbReference type="InterPro" id="IPR014020">
    <property type="entry name" value="Tensin_C2-dom"/>
</dbReference>
<evidence type="ECO:0000256" key="4">
    <source>
        <dbReference type="ARBA" id="ARBA00022912"/>
    </source>
</evidence>
<keyword evidence="7" id="KW-0175">Coiled coil</keyword>
<feature type="domain" description="C2 tensin-type" evidence="10">
    <location>
        <begin position="192"/>
        <end position="340"/>
    </location>
</feature>
<accession>A0A5B8MVH4</accession>
<feature type="domain" description="Tyrosine specific protein phosphatases" evidence="8">
    <location>
        <begin position="105"/>
        <end position="176"/>
    </location>
</feature>
<dbReference type="PROSITE" id="PS51181">
    <property type="entry name" value="PPASE_TENSIN"/>
    <property type="match status" value="1"/>
</dbReference>
<dbReference type="InterPro" id="IPR000387">
    <property type="entry name" value="Tyr_Pase_dom"/>
</dbReference>
<feature type="coiled-coil region" evidence="7">
    <location>
        <begin position="585"/>
        <end position="615"/>
    </location>
</feature>
<dbReference type="AlphaFoldDB" id="A0A5B8MVH4"/>
<keyword evidence="6" id="KW-0966">Cell projection</keyword>
<reference evidence="11 12" key="1">
    <citation type="submission" date="2018-07" db="EMBL/GenBank/DDBJ databases">
        <title>The complete nuclear genome of the prasinophyte Chloropicon primus (CCMP1205).</title>
        <authorList>
            <person name="Pombert J.-F."/>
            <person name="Otis C."/>
            <person name="Turmel M."/>
            <person name="Lemieux C."/>
        </authorList>
    </citation>
    <scope>NUCLEOTIDE SEQUENCE [LARGE SCALE GENOMIC DNA]</scope>
    <source>
        <strain evidence="11 12">CCMP1205</strain>
    </source>
</reference>
<dbReference type="GO" id="GO:0005829">
    <property type="term" value="C:cytosol"/>
    <property type="evidence" value="ECO:0007669"/>
    <property type="project" value="TreeGrafter"/>
</dbReference>
<dbReference type="PROSITE" id="PS50056">
    <property type="entry name" value="TYR_PHOSPHATASE_2"/>
    <property type="match status" value="1"/>
</dbReference>
<evidence type="ECO:0000259" key="10">
    <source>
        <dbReference type="PROSITE" id="PS51182"/>
    </source>
</evidence>
<keyword evidence="3" id="KW-0378">Hydrolase</keyword>
<keyword evidence="4" id="KW-0904">Protein phosphatase</keyword>
<dbReference type="InterPro" id="IPR051281">
    <property type="entry name" value="Dual-spec_lipid-protein_phosph"/>
</dbReference>
<evidence type="ECO:0000259" key="9">
    <source>
        <dbReference type="PROSITE" id="PS51181"/>
    </source>
</evidence>
<name>A0A5B8MVH4_9CHLO</name>
<dbReference type="GO" id="GO:0004721">
    <property type="term" value="F:phosphoprotein phosphatase activity"/>
    <property type="evidence" value="ECO:0007669"/>
    <property type="project" value="UniProtKB-KW"/>
</dbReference>
<dbReference type="GO" id="GO:0006629">
    <property type="term" value="P:lipid metabolic process"/>
    <property type="evidence" value="ECO:0007669"/>
    <property type="project" value="UniProtKB-KW"/>
</dbReference>
<dbReference type="InterPro" id="IPR045101">
    <property type="entry name" value="PTP_PTEN"/>
</dbReference>
<keyword evidence="5" id="KW-0443">Lipid metabolism</keyword>
<dbReference type="Gene3D" id="3.90.190.10">
    <property type="entry name" value="Protein tyrosine phosphatase superfamily"/>
    <property type="match status" value="1"/>
</dbReference>
<feature type="coiled-coil region" evidence="7">
    <location>
        <begin position="421"/>
        <end position="541"/>
    </location>
</feature>
<gene>
    <name evidence="11" type="ORF">A3770_10p60300</name>
</gene>
<feature type="domain" description="Phosphatase tensin-type" evidence="9">
    <location>
        <begin position="15"/>
        <end position="188"/>
    </location>
</feature>
<dbReference type="InterPro" id="IPR029023">
    <property type="entry name" value="Tensin_phosphatase"/>
</dbReference>
<evidence type="ECO:0000256" key="3">
    <source>
        <dbReference type="ARBA" id="ARBA00022801"/>
    </source>
</evidence>
<dbReference type="SUPFAM" id="SSF52799">
    <property type="entry name" value="(Phosphotyrosine protein) phosphatases II"/>
    <property type="match status" value="1"/>
</dbReference>
<evidence type="ECO:0000259" key="8">
    <source>
        <dbReference type="PROSITE" id="PS50056"/>
    </source>
</evidence>
<dbReference type="InterPro" id="IPR029021">
    <property type="entry name" value="Prot-tyrosine_phosphatase-like"/>
</dbReference>
<evidence type="ECO:0000256" key="5">
    <source>
        <dbReference type="ARBA" id="ARBA00023098"/>
    </source>
</evidence>
<dbReference type="PROSITE" id="PS00383">
    <property type="entry name" value="TYR_PHOSPHATASE_1"/>
    <property type="match status" value="1"/>
</dbReference>
<dbReference type="Gene3D" id="2.60.40.1110">
    <property type="match status" value="1"/>
</dbReference>
<dbReference type="GO" id="GO:0016314">
    <property type="term" value="F:phosphatidylinositol-3,4,5-trisphosphate 3-phosphatase activity"/>
    <property type="evidence" value="ECO:0007669"/>
    <property type="project" value="TreeGrafter"/>
</dbReference>
<dbReference type="PROSITE" id="PS51182">
    <property type="entry name" value="C2_TENSIN"/>
    <property type="match status" value="1"/>
</dbReference>
<dbReference type="Proteomes" id="UP000316726">
    <property type="component" value="Chromosome 10"/>
</dbReference>
<dbReference type="OrthoDB" id="266663at2759"/>
<dbReference type="CDD" id="cd14509">
    <property type="entry name" value="PTP_PTEN"/>
    <property type="match status" value="1"/>
</dbReference>
<dbReference type="Pfam" id="PF10409">
    <property type="entry name" value="PTEN_C2"/>
    <property type="match status" value="1"/>
</dbReference>
<comment type="subcellular location">
    <subcellularLocation>
        <location evidence="1">Cell projection</location>
        <location evidence="1">Neuron projection</location>
    </subcellularLocation>
</comment>
<evidence type="ECO:0000256" key="2">
    <source>
        <dbReference type="ARBA" id="ARBA00007881"/>
    </source>
</evidence>
<dbReference type="InterPro" id="IPR035892">
    <property type="entry name" value="C2_domain_sf"/>
</dbReference>